<keyword evidence="1" id="KW-1133">Transmembrane helix</keyword>
<name>A0A3D9LM43_9FLAO</name>
<dbReference type="RefSeq" id="WP_115811320.1">
    <property type="nucleotide sequence ID" value="NZ_QREI01000007.1"/>
</dbReference>
<dbReference type="AlphaFoldDB" id="A0A3D9LM43"/>
<keyword evidence="1" id="KW-0472">Membrane</keyword>
<evidence type="ECO:0000313" key="3">
    <source>
        <dbReference type="Proteomes" id="UP000256919"/>
    </source>
</evidence>
<proteinExistence type="predicted"/>
<feature type="transmembrane region" description="Helical" evidence="1">
    <location>
        <begin position="43"/>
        <end position="60"/>
    </location>
</feature>
<reference evidence="2 3" key="1">
    <citation type="submission" date="2018-07" db="EMBL/GenBank/DDBJ databases">
        <title>Genomic Encyclopedia of Type Strains, Phase III (KMG-III): the genomes of soil and plant-associated and newly described type strains.</title>
        <authorList>
            <person name="Whitman W."/>
        </authorList>
    </citation>
    <scope>NUCLEOTIDE SEQUENCE [LARGE SCALE GENOMIC DNA]</scope>
    <source>
        <strain evidence="2 3">CECT 7948</strain>
    </source>
</reference>
<dbReference type="Proteomes" id="UP000256919">
    <property type="component" value="Unassembled WGS sequence"/>
</dbReference>
<keyword evidence="3" id="KW-1185">Reference proteome</keyword>
<dbReference type="OrthoDB" id="1453120at2"/>
<gene>
    <name evidence="2" type="ORF">DFQ09_1073</name>
</gene>
<comment type="caution">
    <text evidence="2">The sequence shown here is derived from an EMBL/GenBank/DDBJ whole genome shotgun (WGS) entry which is preliminary data.</text>
</comment>
<keyword evidence="1" id="KW-0812">Transmembrane</keyword>
<evidence type="ECO:0000313" key="2">
    <source>
        <dbReference type="EMBL" id="REE08325.1"/>
    </source>
</evidence>
<dbReference type="EMBL" id="QREI01000007">
    <property type="protein sequence ID" value="REE08325.1"/>
    <property type="molecule type" value="Genomic_DNA"/>
</dbReference>
<protein>
    <submittedName>
        <fullName evidence="2">Uncharacterized protein</fullName>
    </submittedName>
</protein>
<evidence type="ECO:0000256" key="1">
    <source>
        <dbReference type="SAM" id="Phobius"/>
    </source>
</evidence>
<accession>A0A3D9LM43</accession>
<sequence length="72" mass="7949">MNSEVKKVKAQKNAAILLIIGPLILLISYLGKTDFDKFGVNNYMISGAFIVLIIIGSIGLKNSLRKQKEQNI</sequence>
<feature type="transmembrane region" description="Helical" evidence="1">
    <location>
        <begin position="12"/>
        <end position="31"/>
    </location>
</feature>
<organism evidence="2 3">
    <name type="scientific">Winogradskyella pacifica</name>
    <dbReference type="NCBI Taxonomy" id="664642"/>
    <lineage>
        <taxon>Bacteria</taxon>
        <taxon>Pseudomonadati</taxon>
        <taxon>Bacteroidota</taxon>
        <taxon>Flavobacteriia</taxon>
        <taxon>Flavobacteriales</taxon>
        <taxon>Flavobacteriaceae</taxon>
        <taxon>Winogradskyella</taxon>
    </lineage>
</organism>